<proteinExistence type="predicted"/>
<reference evidence="1 2" key="1">
    <citation type="submission" date="2019-01" db="EMBL/GenBank/DDBJ databases">
        <authorList>
            <person name="Alioto T."/>
            <person name="Alioto T."/>
        </authorList>
    </citation>
    <scope>NUCLEOTIDE SEQUENCE [LARGE SCALE GENOMIC DNA]</scope>
</reference>
<accession>A0A485NW56</accession>
<dbReference type="EMBL" id="CAAGRJ010022713">
    <property type="protein sequence ID" value="VFV36358.1"/>
    <property type="molecule type" value="Genomic_DNA"/>
</dbReference>
<organism evidence="1 2">
    <name type="scientific">Lynx pardinus</name>
    <name type="common">Iberian lynx</name>
    <name type="synonym">Felis pardina</name>
    <dbReference type="NCBI Taxonomy" id="191816"/>
    <lineage>
        <taxon>Eukaryota</taxon>
        <taxon>Metazoa</taxon>
        <taxon>Chordata</taxon>
        <taxon>Craniata</taxon>
        <taxon>Vertebrata</taxon>
        <taxon>Euteleostomi</taxon>
        <taxon>Mammalia</taxon>
        <taxon>Eutheria</taxon>
        <taxon>Laurasiatheria</taxon>
        <taxon>Carnivora</taxon>
        <taxon>Feliformia</taxon>
        <taxon>Felidae</taxon>
        <taxon>Felinae</taxon>
        <taxon>Lynx</taxon>
    </lineage>
</organism>
<evidence type="ECO:0000313" key="2">
    <source>
        <dbReference type="Proteomes" id="UP000386466"/>
    </source>
</evidence>
<keyword evidence="2" id="KW-1185">Reference proteome</keyword>
<sequence length="234" mass="26338">MPEPPPVAPARVFQRKPCGRKAKSHYVSWWRDAGHRGPVTTTAVRHSCSESLPLSGKGVLLDALSLNYFNMKFWKICKHLVSPISLNNEKHEVILSFQQLGVTSELGKNVSKVGEEERPLSTFPRQYIARILATYLDKHFSKVNIPIVTRRGPVIRICRLRGSCTKAGLFSLTQTQSAMARGRERRKQDRGDTLQCLLTVFPGEWRPNPELMELCFKCGGKEGRKGEAVLFSSC</sequence>
<dbReference type="Proteomes" id="UP000386466">
    <property type="component" value="Unassembled WGS sequence"/>
</dbReference>
<gene>
    <name evidence="1" type="ORF">LYPA_23C020026</name>
</gene>
<protein>
    <submittedName>
        <fullName evidence="1">Uncharacterized protein</fullName>
    </submittedName>
</protein>
<evidence type="ECO:0000313" key="1">
    <source>
        <dbReference type="EMBL" id="VFV36358.1"/>
    </source>
</evidence>
<dbReference type="AlphaFoldDB" id="A0A485NW56"/>
<name>A0A485NW56_LYNPA</name>